<keyword evidence="4" id="KW-1185">Reference proteome</keyword>
<organism evidence="3 4">
    <name type="scientific">Falsiroseomonas oleicola</name>
    <dbReference type="NCBI Taxonomy" id="2801474"/>
    <lineage>
        <taxon>Bacteria</taxon>
        <taxon>Pseudomonadati</taxon>
        <taxon>Pseudomonadota</taxon>
        <taxon>Alphaproteobacteria</taxon>
        <taxon>Acetobacterales</taxon>
        <taxon>Roseomonadaceae</taxon>
        <taxon>Falsiroseomonas</taxon>
    </lineage>
</organism>
<reference evidence="3 4" key="1">
    <citation type="submission" date="2021-01" db="EMBL/GenBank/DDBJ databases">
        <title>Roseomonas sp. nov, a bacterium isolated from an oil production mixture in Yumen Oilfield.</title>
        <authorList>
            <person name="Wu D."/>
        </authorList>
    </citation>
    <scope>NUCLEOTIDE SEQUENCE [LARGE SCALE GENOMIC DNA]</scope>
    <source>
        <strain evidence="3 4">ROY-5-3</strain>
    </source>
</reference>
<protein>
    <submittedName>
        <fullName evidence="3">Tetratricopeptide repeat protein</fullName>
    </submittedName>
</protein>
<proteinExistence type="predicted"/>
<comment type="caution">
    <text evidence="3">The sequence shown here is derived from an EMBL/GenBank/DDBJ whole genome shotgun (WGS) entry which is preliminary data.</text>
</comment>
<keyword evidence="1" id="KW-0677">Repeat</keyword>
<dbReference type="PANTHER" id="PTHR16263">
    <property type="entry name" value="TETRATRICOPEPTIDE REPEAT PROTEIN 38"/>
    <property type="match status" value="1"/>
</dbReference>
<keyword evidence="2" id="KW-0802">TPR repeat</keyword>
<evidence type="ECO:0000313" key="3">
    <source>
        <dbReference type="EMBL" id="MBU8542876.1"/>
    </source>
</evidence>
<dbReference type="PANTHER" id="PTHR16263:SF4">
    <property type="entry name" value="TETRATRICOPEPTIDE REPEAT PROTEIN 38"/>
    <property type="match status" value="1"/>
</dbReference>
<evidence type="ECO:0000313" key="4">
    <source>
        <dbReference type="Proteomes" id="UP000689967"/>
    </source>
</evidence>
<accession>A0ABS6H5T9</accession>
<dbReference type="EMBL" id="JAERQM010000001">
    <property type="protein sequence ID" value="MBU8542876.1"/>
    <property type="molecule type" value="Genomic_DNA"/>
</dbReference>
<dbReference type="Proteomes" id="UP000689967">
    <property type="component" value="Unassembled WGS sequence"/>
</dbReference>
<gene>
    <name evidence="3" type="ORF">JJQ90_04130</name>
</gene>
<dbReference type="InterPro" id="IPR033891">
    <property type="entry name" value="TTC38"/>
</dbReference>
<dbReference type="CDD" id="cd05804">
    <property type="entry name" value="StaR_like"/>
    <property type="match status" value="1"/>
</dbReference>
<evidence type="ECO:0000256" key="2">
    <source>
        <dbReference type="ARBA" id="ARBA00022803"/>
    </source>
</evidence>
<sequence length="447" mass="48744">MHQDAQGNTLTVASAEAARAFDHAIEGFLKYRFDTGLRLKAFLTADPTAPLGQVMAGCFAMLAYDRGLLGRAAGALAKAQALPANPREKAHMAALSAWIDGTPEKALSIWEQITAEHPRDLLAFRLHHFCAFWMGAPDRMVTLVEQVMPGWAEDVAGYGSVLACRCFAHEETGSYTIAEYAGRQAVALDPADLWAAHGVAHVLEMQGRRSEGLDWIAALEPNWEGGNNLMHHLWWHQAMFLMEHRDFAGVLHLYDTRFRNRDSKVHLAQPDLYIDVQNAASMLFRLGLRGVAVGDRWGELAEKAEARIGDTLSAFTQPHWMMALTATGRWEAAGRLLTALEEAARGNTHHARILREAALPATRAVAFHAEGRHDEACAALRPALGGLHRLGGSHAQQDVLEQVFVDSALKAGRPGDARLALERAAAKSPVAPARRIGFAEAALSVGF</sequence>
<dbReference type="RefSeq" id="WP_216873167.1">
    <property type="nucleotide sequence ID" value="NZ_JAERQM010000001.1"/>
</dbReference>
<name>A0ABS6H5T9_9PROT</name>
<evidence type="ECO:0000256" key="1">
    <source>
        <dbReference type="ARBA" id="ARBA00022737"/>
    </source>
</evidence>